<sequence length="387" mass="41419">MDSHNKQGHIASPATDSEVEEIMSNSVYSVASVRTRSRAGSSRSLSAVGSAIFSTRWTIRRVFIFLLLSLVYFLTYACLSLMSAFFTIEAQKKGVNNTVIGFIFGMYPLMAFFSALMYGAWLMPQWGPNFVLLTGLVLNGGAHFLFAYVENLPSGAVYILFCFLIRTVSAFGGSACENAVLAILIGEFPENVSAIVSALEIFAGISFALGPVAGGGLYTVGGFKLPFLVMGAALFVSIPTMWILLPKIPGVAESRDGKLPVTNILFIPGVILVAIQLTIGTSLFAFLDPTLAPFAEKLGLNAAYIGLLFMVISLSYALSTVVVGWICEKTKAFRTCLVMSFVLIGIGLLFLGPAPFLDPYIPQNGFAGPVLGGALVEKLGFPWMATV</sequence>
<feature type="transmembrane region" description="Helical" evidence="6">
    <location>
        <begin position="225"/>
        <end position="245"/>
    </location>
</feature>
<feature type="transmembrane region" description="Helical" evidence="6">
    <location>
        <begin position="130"/>
        <end position="149"/>
    </location>
</feature>
<protein>
    <recommendedName>
        <fullName evidence="7">Major facilitator superfamily (MFS) profile domain-containing protein</fullName>
    </recommendedName>
</protein>
<dbReference type="eggNOG" id="KOG3764">
    <property type="taxonomic scope" value="Eukaryota"/>
</dbReference>
<dbReference type="InterPro" id="IPR011701">
    <property type="entry name" value="MFS"/>
</dbReference>
<feature type="transmembrane region" description="Helical" evidence="6">
    <location>
        <begin position="62"/>
        <end position="86"/>
    </location>
</feature>
<evidence type="ECO:0000256" key="1">
    <source>
        <dbReference type="ARBA" id="ARBA00004141"/>
    </source>
</evidence>
<dbReference type="PANTHER" id="PTHR23506:SF26">
    <property type="entry name" value="MFS-TYPE TRANSPORTER SLC18B1"/>
    <property type="match status" value="1"/>
</dbReference>
<dbReference type="OMA" id="YIIRIME"/>
<evidence type="ECO:0000256" key="4">
    <source>
        <dbReference type="ARBA" id="ARBA00022989"/>
    </source>
</evidence>
<dbReference type="HOGENOM" id="CLU_028639_3_0_1"/>
<evidence type="ECO:0000259" key="7">
    <source>
        <dbReference type="PROSITE" id="PS50850"/>
    </source>
</evidence>
<keyword evidence="9" id="KW-1185">Reference proteome</keyword>
<evidence type="ECO:0000256" key="2">
    <source>
        <dbReference type="ARBA" id="ARBA00022448"/>
    </source>
</evidence>
<gene>
    <name evidence="8" type="ORF">NEMVEDRAFT_v1g213661</name>
</gene>
<dbReference type="EMBL" id="DS469687">
    <property type="protein sequence ID" value="EDO35797.1"/>
    <property type="molecule type" value="Genomic_DNA"/>
</dbReference>
<dbReference type="Pfam" id="PF07690">
    <property type="entry name" value="MFS_1"/>
    <property type="match status" value="1"/>
</dbReference>
<keyword evidence="3 6" id="KW-0812">Transmembrane</keyword>
<dbReference type="GO" id="GO:0016020">
    <property type="term" value="C:membrane"/>
    <property type="evidence" value="ECO:0007669"/>
    <property type="project" value="UniProtKB-SubCell"/>
</dbReference>
<feature type="domain" description="Major facilitator superfamily (MFS) profile" evidence="7">
    <location>
        <begin position="64"/>
        <end position="387"/>
    </location>
</feature>
<feature type="transmembrane region" description="Helical" evidence="6">
    <location>
        <begin position="302"/>
        <end position="325"/>
    </location>
</feature>
<dbReference type="InParanoid" id="A7SKG0"/>
<keyword evidence="5 6" id="KW-0472">Membrane</keyword>
<comment type="subcellular location">
    <subcellularLocation>
        <location evidence="1">Membrane</location>
        <topology evidence="1">Multi-pass membrane protein</topology>
    </subcellularLocation>
</comment>
<dbReference type="InterPro" id="IPR020846">
    <property type="entry name" value="MFS_dom"/>
</dbReference>
<organism evidence="8 9">
    <name type="scientific">Nematostella vectensis</name>
    <name type="common">Starlet sea anemone</name>
    <dbReference type="NCBI Taxonomy" id="45351"/>
    <lineage>
        <taxon>Eukaryota</taxon>
        <taxon>Metazoa</taxon>
        <taxon>Cnidaria</taxon>
        <taxon>Anthozoa</taxon>
        <taxon>Hexacorallia</taxon>
        <taxon>Actiniaria</taxon>
        <taxon>Edwardsiidae</taxon>
        <taxon>Nematostella</taxon>
    </lineage>
</organism>
<name>A7SKG0_NEMVE</name>
<proteinExistence type="predicted"/>
<dbReference type="AlphaFoldDB" id="A7SKG0"/>
<dbReference type="PANTHER" id="PTHR23506">
    <property type="entry name" value="GH10249P"/>
    <property type="match status" value="1"/>
</dbReference>
<dbReference type="GO" id="GO:0022857">
    <property type="term" value="F:transmembrane transporter activity"/>
    <property type="evidence" value="ECO:0000318"/>
    <property type="project" value="GO_Central"/>
</dbReference>
<dbReference type="InterPro" id="IPR050930">
    <property type="entry name" value="MFS_Vesicular_Transporter"/>
</dbReference>
<feature type="transmembrane region" description="Helical" evidence="6">
    <location>
        <begin position="265"/>
        <end position="287"/>
    </location>
</feature>
<feature type="transmembrane region" description="Helical" evidence="6">
    <location>
        <begin position="98"/>
        <end position="118"/>
    </location>
</feature>
<evidence type="ECO:0000256" key="5">
    <source>
        <dbReference type="ARBA" id="ARBA00023136"/>
    </source>
</evidence>
<reference evidence="8 9" key="1">
    <citation type="journal article" date="2007" name="Science">
        <title>Sea anemone genome reveals ancestral eumetazoan gene repertoire and genomic organization.</title>
        <authorList>
            <person name="Putnam N.H."/>
            <person name="Srivastava M."/>
            <person name="Hellsten U."/>
            <person name="Dirks B."/>
            <person name="Chapman J."/>
            <person name="Salamov A."/>
            <person name="Terry A."/>
            <person name="Shapiro H."/>
            <person name="Lindquist E."/>
            <person name="Kapitonov V.V."/>
            <person name="Jurka J."/>
            <person name="Genikhovich G."/>
            <person name="Grigoriev I.V."/>
            <person name="Lucas S.M."/>
            <person name="Steele R.E."/>
            <person name="Finnerty J.R."/>
            <person name="Technau U."/>
            <person name="Martindale M.Q."/>
            <person name="Rokhsar D.S."/>
        </authorList>
    </citation>
    <scope>NUCLEOTIDE SEQUENCE [LARGE SCALE GENOMIC DNA]</scope>
    <source>
        <strain evidence="9">CH2 X CH6</strain>
    </source>
</reference>
<feature type="transmembrane region" description="Helical" evidence="6">
    <location>
        <begin position="155"/>
        <end position="185"/>
    </location>
</feature>
<dbReference type="STRING" id="45351.A7SKG0"/>
<keyword evidence="4 6" id="KW-1133">Transmembrane helix</keyword>
<dbReference type="InterPro" id="IPR036259">
    <property type="entry name" value="MFS_trans_sf"/>
</dbReference>
<evidence type="ECO:0000256" key="6">
    <source>
        <dbReference type="SAM" id="Phobius"/>
    </source>
</evidence>
<dbReference type="SUPFAM" id="SSF103473">
    <property type="entry name" value="MFS general substrate transporter"/>
    <property type="match status" value="1"/>
</dbReference>
<evidence type="ECO:0000256" key="3">
    <source>
        <dbReference type="ARBA" id="ARBA00022692"/>
    </source>
</evidence>
<evidence type="ECO:0000313" key="9">
    <source>
        <dbReference type="Proteomes" id="UP000001593"/>
    </source>
</evidence>
<evidence type="ECO:0000313" key="8">
    <source>
        <dbReference type="EMBL" id="EDO35797.1"/>
    </source>
</evidence>
<feature type="transmembrane region" description="Helical" evidence="6">
    <location>
        <begin position="337"/>
        <end position="356"/>
    </location>
</feature>
<dbReference type="Proteomes" id="UP000001593">
    <property type="component" value="Unassembled WGS sequence"/>
</dbReference>
<keyword evidence="2" id="KW-0813">Transport</keyword>
<dbReference type="PROSITE" id="PS50850">
    <property type="entry name" value="MFS"/>
    <property type="match status" value="1"/>
</dbReference>
<dbReference type="PhylomeDB" id="A7SKG0"/>
<accession>A7SKG0</accession>
<feature type="transmembrane region" description="Helical" evidence="6">
    <location>
        <begin position="192"/>
        <end position="213"/>
    </location>
</feature>
<dbReference type="Gene3D" id="1.20.1250.20">
    <property type="entry name" value="MFS general substrate transporter like domains"/>
    <property type="match status" value="2"/>
</dbReference>